<organism evidence="3 4">
    <name type="scientific">Hymenobacter polaris</name>
    <dbReference type="NCBI Taxonomy" id="2682546"/>
    <lineage>
        <taxon>Bacteria</taxon>
        <taxon>Pseudomonadati</taxon>
        <taxon>Bacteroidota</taxon>
        <taxon>Cytophagia</taxon>
        <taxon>Cytophagales</taxon>
        <taxon>Hymenobacteraceae</taxon>
        <taxon>Hymenobacter</taxon>
    </lineage>
</organism>
<feature type="compositionally biased region" description="Low complexity" evidence="1">
    <location>
        <begin position="18"/>
        <end position="41"/>
    </location>
</feature>
<evidence type="ECO:0000313" key="3">
    <source>
        <dbReference type="EMBL" id="NML66510.1"/>
    </source>
</evidence>
<feature type="chain" id="PRO_5030872735" evidence="2">
    <location>
        <begin position="22"/>
        <end position="47"/>
    </location>
</feature>
<reference evidence="3 4" key="1">
    <citation type="submission" date="2020-04" db="EMBL/GenBank/DDBJ databases">
        <title>Hymenobacter polaris sp. nov., isolated from Arctic soil.</title>
        <authorList>
            <person name="Dahal R.H."/>
        </authorList>
    </citation>
    <scope>NUCLEOTIDE SEQUENCE [LARGE SCALE GENOMIC DNA]</scope>
    <source>
        <strain evidence="3 4">RP-2-7</strain>
    </source>
</reference>
<keyword evidence="2" id="KW-0732">Signal</keyword>
<gene>
    <name evidence="3" type="ORF">HHL22_14975</name>
</gene>
<feature type="region of interest" description="Disordered" evidence="1">
    <location>
        <begin position="18"/>
        <end position="47"/>
    </location>
</feature>
<evidence type="ECO:0000256" key="2">
    <source>
        <dbReference type="SAM" id="SignalP"/>
    </source>
</evidence>
<feature type="signal peptide" evidence="2">
    <location>
        <begin position="1"/>
        <end position="21"/>
    </location>
</feature>
<keyword evidence="4" id="KW-1185">Reference proteome</keyword>
<accession>A0A7Y0FNH8</accession>
<name>A0A7Y0FNH8_9BACT</name>
<dbReference type="PROSITE" id="PS51257">
    <property type="entry name" value="PROKAR_LIPOPROTEIN"/>
    <property type="match status" value="1"/>
</dbReference>
<sequence>MRTFLLAFAAALALGACQSSSSSKTKVPANLPPEENAAPRADTTSGK</sequence>
<evidence type="ECO:0000256" key="1">
    <source>
        <dbReference type="SAM" id="MobiDB-lite"/>
    </source>
</evidence>
<evidence type="ECO:0000313" key="4">
    <source>
        <dbReference type="Proteomes" id="UP000559626"/>
    </source>
</evidence>
<dbReference type="Proteomes" id="UP000559626">
    <property type="component" value="Unassembled WGS sequence"/>
</dbReference>
<dbReference type="AlphaFoldDB" id="A0A7Y0FNH8"/>
<protein>
    <submittedName>
        <fullName evidence="3">Uncharacterized protein</fullName>
    </submittedName>
</protein>
<proteinExistence type="predicted"/>
<dbReference type="RefSeq" id="WP_169532149.1">
    <property type="nucleotide sequence ID" value="NZ_JABBGH010000002.1"/>
</dbReference>
<comment type="caution">
    <text evidence="3">The sequence shown here is derived from an EMBL/GenBank/DDBJ whole genome shotgun (WGS) entry which is preliminary data.</text>
</comment>
<dbReference type="EMBL" id="JABBGH010000002">
    <property type="protein sequence ID" value="NML66510.1"/>
    <property type="molecule type" value="Genomic_DNA"/>
</dbReference>